<name>A0A6L2NYX7_TANCI</name>
<evidence type="ECO:0000259" key="2">
    <source>
        <dbReference type="Pfam" id="PF13963"/>
    </source>
</evidence>
<proteinExistence type="predicted"/>
<dbReference type="Pfam" id="PF02992">
    <property type="entry name" value="Transposase_21"/>
    <property type="match status" value="1"/>
</dbReference>
<dbReference type="AlphaFoldDB" id="A0A6L2NYX7"/>
<protein>
    <recommendedName>
        <fullName evidence="2">Transposase-associated domain-containing protein</fullName>
    </recommendedName>
</protein>
<evidence type="ECO:0000313" key="3">
    <source>
        <dbReference type="EMBL" id="GEU90529.1"/>
    </source>
</evidence>
<feature type="compositionally biased region" description="Acidic residues" evidence="1">
    <location>
        <begin position="851"/>
        <end position="860"/>
    </location>
</feature>
<evidence type="ECO:0000256" key="1">
    <source>
        <dbReference type="SAM" id="MobiDB-lite"/>
    </source>
</evidence>
<organism evidence="3">
    <name type="scientific">Tanacetum cinerariifolium</name>
    <name type="common">Dalmatian daisy</name>
    <name type="synonym">Chrysanthemum cinerariifolium</name>
    <dbReference type="NCBI Taxonomy" id="118510"/>
    <lineage>
        <taxon>Eukaryota</taxon>
        <taxon>Viridiplantae</taxon>
        <taxon>Streptophyta</taxon>
        <taxon>Embryophyta</taxon>
        <taxon>Tracheophyta</taxon>
        <taxon>Spermatophyta</taxon>
        <taxon>Magnoliopsida</taxon>
        <taxon>eudicotyledons</taxon>
        <taxon>Gunneridae</taxon>
        <taxon>Pentapetalae</taxon>
        <taxon>asterids</taxon>
        <taxon>campanulids</taxon>
        <taxon>Asterales</taxon>
        <taxon>Asteraceae</taxon>
        <taxon>Asteroideae</taxon>
        <taxon>Anthemideae</taxon>
        <taxon>Anthemidinae</taxon>
        <taxon>Tanacetum</taxon>
    </lineage>
</organism>
<feature type="region of interest" description="Disordered" evidence="1">
    <location>
        <begin position="1"/>
        <end position="43"/>
    </location>
</feature>
<feature type="region of interest" description="Disordered" evidence="1">
    <location>
        <begin position="777"/>
        <end position="796"/>
    </location>
</feature>
<dbReference type="Pfam" id="PF13963">
    <property type="entry name" value="Transpos_assoc"/>
    <property type="match status" value="1"/>
</dbReference>
<accession>A0A6L2NYX7</accession>
<comment type="caution">
    <text evidence="3">The sequence shown here is derived from an EMBL/GenBank/DDBJ whole genome shotgun (WGS) entry which is preliminary data.</text>
</comment>
<dbReference type="InterPro" id="IPR004242">
    <property type="entry name" value="Transposase_21"/>
</dbReference>
<dbReference type="InterPro" id="IPR029480">
    <property type="entry name" value="Transpos_assoc"/>
</dbReference>
<dbReference type="PANTHER" id="PTHR10775">
    <property type="entry name" value="OS08G0208400 PROTEIN"/>
    <property type="match status" value="1"/>
</dbReference>
<dbReference type="EMBL" id="BKCJ010010207">
    <property type="protein sequence ID" value="GEU90529.1"/>
    <property type="molecule type" value="Genomic_DNA"/>
</dbReference>
<sequence>MYTFPGNMSPGIGARCQDRVRGQVRAANEQKGENEPSPQPKGVMKKHFFTGLKKFVEHCNPLVNSFGNVKCLCKSCRNVSWVSIPDLSRHITNNGWDPSYETWTNHGEPNVLPPVIHNTTQPQMMSDKTTCLNDLSYIPPNNEQNEPTQGDIGETSNEPTQAIRNEFEELYASANEELYPEPRNVRLGLAAIGFNPFGNLTQSNSMWPVILTTYNLPSWLCIKESSFILMLLIPGPISSSKDVDVYLRPLIGDLKELWAKPGVETIDVATCQKFNMRAMVVWAINDFTARSSESGWSGQDVMHIEKKVLESILNTLLMNEKSKDTTKIRQRHIDKDPGVSASSDLFTLACGPTPTSISVNSCVVNGVRFVMHSRDECRTTQNNGICSPGEDGEMYYVKEYFYLEDMARRPLGWKVVEHVNHKMFSNGGVIVIEEDPDIIHVNNSYDLALTTRLNDLEITALHIDGQSIDVDAPSDIIDVDEDDDIIDYEDVLPHDLEDSNDEDLVNVDDDDGVISADVARVHDSDGGGDYRPPPHQLAGSCRGGEFFQNVFPISKGYKLPSSYYTIKKTFKMIGLGYESIQACKHDCCLFREVDNKDLDFCPMCNMSRWKDSNTPGKKVQMSADVARSHGGDNRGEDHPLHTMYPVVACVALLTERKRVCRKTVPLENSTENALIAKDRIGGYDWSYQAEEEHPTNFALMALTSSRSSSNLDSELLEAIEKRYGGNKESKKVQRILLKQKYENFAASSSETLDQTFDRLEKLISQLEIQGSLSTSQNPQNVAFVSSNSTNSTSSTNEIDNTAYEVSIAHTHGKTVNSTSVDNLSDVVICAFLASQPNSPQLAREDLKQFDPDELEEMDLH</sequence>
<feature type="region of interest" description="Disordered" evidence="1">
    <location>
        <begin position="840"/>
        <end position="860"/>
    </location>
</feature>
<reference evidence="3" key="1">
    <citation type="journal article" date="2019" name="Sci. Rep.">
        <title>Draft genome of Tanacetum cinerariifolium, the natural source of mosquito coil.</title>
        <authorList>
            <person name="Yamashiro T."/>
            <person name="Shiraishi A."/>
            <person name="Satake H."/>
            <person name="Nakayama K."/>
        </authorList>
    </citation>
    <scope>NUCLEOTIDE SEQUENCE</scope>
</reference>
<gene>
    <name evidence="3" type="ORF">Tci_062507</name>
</gene>
<feature type="compositionally biased region" description="Low complexity" evidence="1">
    <location>
        <begin position="785"/>
        <end position="796"/>
    </location>
</feature>
<feature type="domain" description="Transposase-associated" evidence="2">
    <location>
        <begin position="44"/>
        <end position="108"/>
    </location>
</feature>
<dbReference type="PANTHER" id="PTHR10775:SF185">
    <property type="entry name" value="OS08G0208400 PROTEIN"/>
    <property type="match status" value="1"/>
</dbReference>